<name>A0A183D126_9BILA</name>
<protein>
    <submittedName>
        <fullName evidence="4">Tyrosine-protein phosphatase domain-containing protein</fullName>
    </submittedName>
</protein>
<gene>
    <name evidence="2" type="ORF">GPUH_LOCUS2417</name>
</gene>
<sequence>TEIELVSPSVSGEDQSSESGSAEAGAIKLEASSLHPLSTDVNDNFEDLKERISKKTLDLIRRLHTQYLNTANLRKGRTFPSSGENSLNKEEIVHIAKNDYVFAVCLADTVQPPPQHTDPMEYRNFQNPLEINSGSFTHEIWTLVVSSGFLYLKANS</sequence>
<proteinExistence type="predicted"/>
<dbReference type="OrthoDB" id="5828229at2759"/>
<reference evidence="4" key="1">
    <citation type="submission" date="2016-06" db="UniProtKB">
        <authorList>
            <consortium name="WormBaseParasite"/>
        </authorList>
    </citation>
    <scope>IDENTIFICATION</scope>
</reference>
<evidence type="ECO:0000313" key="4">
    <source>
        <dbReference type="WBParaSite" id="GPUH_0000242201-mRNA-1"/>
    </source>
</evidence>
<feature type="compositionally biased region" description="Low complexity" evidence="1">
    <location>
        <begin position="7"/>
        <end position="26"/>
    </location>
</feature>
<dbReference type="Proteomes" id="UP000271098">
    <property type="component" value="Unassembled WGS sequence"/>
</dbReference>
<dbReference type="WBParaSite" id="GPUH_0000242201-mRNA-1">
    <property type="protein sequence ID" value="GPUH_0000242201-mRNA-1"/>
    <property type="gene ID" value="GPUH_0000242201"/>
</dbReference>
<organism evidence="4">
    <name type="scientific">Gongylonema pulchrum</name>
    <dbReference type="NCBI Taxonomy" id="637853"/>
    <lineage>
        <taxon>Eukaryota</taxon>
        <taxon>Metazoa</taxon>
        <taxon>Ecdysozoa</taxon>
        <taxon>Nematoda</taxon>
        <taxon>Chromadorea</taxon>
        <taxon>Rhabditida</taxon>
        <taxon>Spirurina</taxon>
        <taxon>Spiruromorpha</taxon>
        <taxon>Spiruroidea</taxon>
        <taxon>Gongylonematidae</taxon>
        <taxon>Gongylonema</taxon>
    </lineage>
</organism>
<dbReference type="EMBL" id="UYRT01003619">
    <property type="protein sequence ID" value="VDK34109.1"/>
    <property type="molecule type" value="Genomic_DNA"/>
</dbReference>
<evidence type="ECO:0000313" key="3">
    <source>
        <dbReference type="Proteomes" id="UP000271098"/>
    </source>
</evidence>
<reference evidence="2 3" key="2">
    <citation type="submission" date="2018-11" db="EMBL/GenBank/DDBJ databases">
        <authorList>
            <consortium name="Pathogen Informatics"/>
        </authorList>
    </citation>
    <scope>NUCLEOTIDE SEQUENCE [LARGE SCALE GENOMIC DNA]</scope>
</reference>
<dbReference type="AlphaFoldDB" id="A0A183D126"/>
<evidence type="ECO:0000256" key="1">
    <source>
        <dbReference type="SAM" id="MobiDB-lite"/>
    </source>
</evidence>
<feature type="region of interest" description="Disordered" evidence="1">
    <location>
        <begin position="1"/>
        <end position="26"/>
    </location>
</feature>
<accession>A0A183D126</accession>
<keyword evidence="3" id="KW-1185">Reference proteome</keyword>
<evidence type="ECO:0000313" key="2">
    <source>
        <dbReference type="EMBL" id="VDK34109.1"/>
    </source>
</evidence>